<gene>
    <name evidence="1" type="ORF">BFJ63_vAg18010</name>
</gene>
<protein>
    <submittedName>
        <fullName evidence="1">Uncharacterized protein</fullName>
    </submittedName>
</protein>
<evidence type="ECO:0000313" key="2">
    <source>
        <dbReference type="Proteomes" id="UP000290540"/>
    </source>
</evidence>
<reference evidence="1 2" key="1">
    <citation type="submission" date="2016-12" db="EMBL/GenBank/DDBJ databases">
        <title>Draft genome sequence of Fusarium oxysporum causing rot on Narcissus.</title>
        <authorList>
            <person name="Armitage A.D."/>
            <person name="Taylor A."/>
            <person name="Clarkson J.P."/>
            <person name="Harrison R.J."/>
            <person name="Jackson A.C."/>
        </authorList>
    </citation>
    <scope>NUCLEOTIDE SEQUENCE [LARGE SCALE GENOMIC DNA]</scope>
    <source>
        <strain evidence="1 2">N139</strain>
    </source>
</reference>
<organism evidence="1 2">
    <name type="scientific">Fusarium oxysporum f. sp. narcissi</name>
    <dbReference type="NCBI Taxonomy" id="451672"/>
    <lineage>
        <taxon>Eukaryota</taxon>
        <taxon>Fungi</taxon>
        <taxon>Dikarya</taxon>
        <taxon>Ascomycota</taxon>
        <taxon>Pezizomycotina</taxon>
        <taxon>Sordariomycetes</taxon>
        <taxon>Hypocreomycetidae</taxon>
        <taxon>Hypocreales</taxon>
        <taxon>Nectriaceae</taxon>
        <taxon>Fusarium</taxon>
        <taxon>Fusarium oxysporum species complex</taxon>
    </lineage>
</organism>
<name>A0A4Q2UYE0_FUSOX</name>
<dbReference type="Proteomes" id="UP000290540">
    <property type="component" value="Unassembled WGS sequence"/>
</dbReference>
<dbReference type="EMBL" id="MQTW01000773">
    <property type="protein sequence ID" value="RYC79112.1"/>
    <property type="molecule type" value="Genomic_DNA"/>
</dbReference>
<evidence type="ECO:0000313" key="1">
    <source>
        <dbReference type="EMBL" id="RYC79112.1"/>
    </source>
</evidence>
<comment type="caution">
    <text evidence="1">The sequence shown here is derived from an EMBL/GenBank/DDBJ whole genome shotgun (WGS) entry which is preliminary data.</text>
</comment>
<accession>A0A4Q2UYE0</accession>
<proteinExistence type="predicted"/>
<sequence>MTGVFNDTELRELLTSPPGAISYVVFAASFDLDISASRACDILGSAPLDFPILLLDIEGHRTLTLTLTLTLTSACSLTLPRPTTAAFAARTRPEAVSCAPFWALSRPRPRRTGPKWLAALFAARKLHDRSLQSHTAQRTSSSLQPQLLPGTRPGFDNWSHWLRPLDKTAGSKWYGAYLETVE</sequence>
<dbReference type="AlphaFoldDB" id="A0A4Q2UYE0"/>